<dbReference type="OrthoDB" id="412981at2759"/>
<protein>
    <submittedName>
        <fullName evidence="1">Uncharacterized protein</fullName>
    </submittedName>
</protein>
<dbReference type="Proteomes" id="UP000475862">
    <property type="component" value="Unassembled WGS sequence"/>
</dbReference>
<comment type="caution">
    <text evidence="1">The sequence shown here is derived from an EMBL/GenBank/DDBJ whole genome shotgun (WGS) entry which is preliminary data.</text>
</comment>
<gene>
    <name evidence="1" type="ORF">AGLY_017773</name>
</gene>
<reference evidence="1 2" key="1">
    <citation type="submission" date="2019-08" db="EMBL/GenBank/DDBJ databases">
        <title>The genome of the soybean aphid Biotype 1, its phylome, world population structure and adaptation to the North American continent.</title>
        <authorList>
            <person name="Giordano R."/>
            <person name="Donthu R.K."/>
            <person name="Hernandez A.G."/>
            <person name="Wright C.L."/>
            <person name="Zimin A.V."/>
        </authorList>
    </citation>
    <scope>NUCLEOTIDE SEQUENCE [LARGE SCALE GENOMIC DNA]</scope>
    <source>
        <tissue evidence="1">Whole aphids</tissue>
    </source>
</reference>
<evidence type="ECO:0000313" key="1">
    <source>
        <dbReference type="EMBL" id="KAE9521838.1"/>
    </source>
</evidence>
<proteinExistence type="predicted"/>
<sequence>MSTTNITSYTKFYCFTNRQQYKNHEMAHYCILLTVFQNIALRKITNAQPFVSNYTLHKDLTMKTMTEEAVDFYKRFHKRLQTHQNPLIKSLYTQTIPGNPRRRLRRNRCRDFMQVTNIAEKYILYYIIDVKHLMARTHRNEIVFLTAYYMFSSIIIENETFGKLPTTSVLKSKRFEQVFKALPHFFVKEKINFKIKPKFENIAIKVYLDSDHMFRVTIHLDKEYNAYITSLMALTSGFTTKMIIVLFDASAQKISDCSLTIEFSTIKLIRLSIYPVTFLITPRGLHSGHKANVA</sequence>
<organism evidence="1 2">
    <name type="scientific">Aphis glycines</name>
    <name type="common">Soybean aphid</name>
    <dbReference type="NCBI Taxonomy" id="307491"/>
    <lineage>
        <taxon>Eukaryota</taxon>
        <taxon>Metazoa</taxon>
        <taxon>Ecdysozoa</taxon>
        <taxon>Arthropoda</taxon>
        <taxon>Hexapoda</taxon>
        <taxon>Insecta</taxon>
        <taxon>Pterygota</taxon>
        <taxon>Neoptera</taxon>
        <taxon>Paraneoptera</taxon>
        <taxon>Hemiptera</taxon>
        <taxon>Sternorrhyncha</taxon>
        <taxon>Aphidomorpha</taxon>
        <taxon>Aphidoidea</taxon>
        <taxon>Aphididae</taxon>
        <taxon>Aphidini</taxon>
        <taxon>Aphis</taxon>
        <taxon>Aphis</taxon>
    </lineage>
</organism>
<evidence type="ECO:0000313" key="2">
    <source>
        <dbReference type="Proteomes" id="UP000475862"/>
    </source>
</evidence>
<accession>A0A6G0SUL2</accession>
<keyword evidence="2" id="KW-1185">Reference proteome</keyword>
<name>A0A6G0SUL2_APHGL</name>
<dbReference type="EMBL" id="VYZN01001960">
    <property type="protein sequence ID" value="KAE9521838.1"/>
    <property type="molecule type" value="Genomic_DNA"/>
</dbReference>
<dbReference type="AlphaFoldDB" id="A0A6G0SUL2"/>